<dbReference type="Pfam" id="PF00579">
    <property type="entry name" value="tRNA-synt_1b"/>
    <property type="match status" value="1"/>
</dbReference>
<dbReference type="SUPFAM" id="SSF52374">
    <property type="entry name" value="Nucleotidylyl transferase"/>
    <property type="match status" value="1"/>
</dbReference>
<evidence type="ECO:0000256" key="1">
    <source>
        <dbReference type="ARBA" id="ARBA00013160"/>
    </source>
</evidence>
<comment type="catalytic activity">
    <reaction evidence="7">
        <text>tRNA(Tyr) + L-tyrosine + ATP = L-tyrosyl-tRNA(Tyr) + AMP + diphosphate + H(+)</text>
        <dbReference type="Rhea" id="RHEA:10220"/>
        <dbReference type="Rhea" id="RHEA-COMP:9706"/>
        <dbReference type="Rhea" id="RHEA-COMP:9707"/>
        <dbReference type="ChEBI" id="CHEBI:15378"/>
        <dbReference type="ChEBI" id="CHEBI:30616"/>
        <dbReference type="ChEBI" id="CHEBI:33019"/>
        <dbReference type="ChEBI" id="CHEBI:58315"/>
        <dbReference type="ChEBI" id="CHEBI:78442"/>
        <dbReference type="ChEBI" id="CHEBI:78536"/>
        <dbReference type="ChEBI" id="CHEBI:456215"/>
        <dbReference type="EC" id="6.1.1.1"/>
    </reaction>
</comment>
<keyword evidence="5" id="KW-0648">Protein biosynthesis</keyword>
<dbReference type="GO" id="GO:0004831">
    <property type="term" value="F:tyrosine-tRNA ligase activity"/>
    <property type="evidence" value="ECO:0007669"/>
    <property type="project" value="UniProtKB-EC"/>
</dbReference>
<dbReference type="GO" id="GO:0006437">
    <property type="term" value="P:tyrosyl-tRNA aminoacylation"/>
    <property type="evidence" value="ECO:0007669"/>
    <property type="project" value="InterPro"/>
</dbReference>
<proteinExistence type="predicted"/>
<evidence type="ECO:0000256" key="4">
    <source>
        <dbReference type="ARBA" id="ARBA00022840"/>
    </source>
</evidence>
<keyword evidence="3" id="KW-0547">Nucleotide-binding</keyword>
<dbReference type="InterPro" id="IPR014729">
    <property type="entry name" value="Rossmann-like_a/b/a_fold"/>
</dbReference>
<dbReference type="GO" id="GO:0005524">
    <property type="term" value="F:ATP binding"/>
    <property type="evidence" value="ECO:0007669"/>
    <property type="project" value="UniProtKB-KW"/>
</dbReference>
<dbReference type="GO" id="GO:0005829">
    <property type="term" value="C:cytosol"/>
    <property type="evidence" value="ECO:0007669"/>
    <property type="project" value="TreeGrafter"/>
</dbReference>
<gene>
    <name evidence="8" type="primary">tyrS_3</name>
    <name evidence="8" type="ORF">NCTC5664_03760</name>
</gene>
<accession>A0A380E574</accession>
<dbReference type="InterPro" id="IPR002307">
    <property type="entry name" value="Tyr-tRNA-ligase"/>
</dbReference>
<evidence type="ECO:0000256" key="2">
    <source>
        <dbReference type="ARBA" id="ARBA00022598"/>
    </source>
</evidence>
<dbReference type="Proteomes" id="UP000254502">
    <property type="component" value="Unassembled WGS sequence"/>
</dbReference>
<dbReference type="PANTHER" id="PTHR11766:SF0">
    <property type="entry name" value="TYROSINE--TRNA LIGASE, MITOCHONDRIAL"/>
    <property type="match status" value="1"/>
</dbReference>
<evidence type="ECO:0000256" key="7">
    <source>
        <dbReference type="ARBA" id="ARBA00048248"/>
    </source>
</evidence>
<dbReference type="AlphaFoldDB" id="A0A380E574"/>
<dbReference type="EC" id="6.1.1.1" evidence="1"/>
<dbReference type="InterPro" id="IPR024088">
    <property type="entry name" value="Tyr-tRNA-ligase_bac-type"/>
</dbReference>
<dbReference type="PANTHER" id="PTHR11766">
    <property type="entry name" value="TYROSYL-TRNA SYNTHETASE"/>
    <property type="match status" value="1"/>
</dbReference>
<keyword evidence="2 8" id="KW-0436">Ligase</keyword>
<dbReference type="EMBL" id="UHAQ01000004">
    <property type="protein sequence ID" value="SUK95625.1"/>
    <property type="molecule type" value="Genomic_DNA"/>
</dbReference>
<protein>
    <recommendedName>
        <fullName evidence="1">tyrosine--tRNA ligase</fullName>
        <ecNumber evidence="1">6.1.1.1</ecNumber>
    </recommendedName>
</protein>
<dbReference type="PRINTS" id="PR01040">
    <property type="entry name" value="TRNASYNTHTYR"/>
</dbReference>
<evidence type="ECO:0000313" key="8">
    <source>
        <dbReference type="EMBL" id="SUK95625.1"/>
    </source>
</evidence>
<evidence type="ECO:0000256" key="3">
    <source>
        <dbReference type="ARBA" id="ARBA00022741"/>
    </source>
</evidence>
<evidence type="ECO:0000313" key="9">
    <source>
        <dbReference type="Proteomes" id="UP000254502"/>
    </source>
</evidence>
<evidence type="ECO:0000256" key="5">
    <source>
        <dbReference type="ARBA" id="ARBA00022917"/>
    </source>
</evidence>
<keyword evidence="4" id="KW-0067">ATP-binding</keyword>
<reference evidence="8 9" key="1">
    <citation type="submission" date="2018-06" db="EMBL/GenBank/DDBJ databases">
        <authorList>
            <consortium name="Pathogen Informatics"/>
            <person name="Doyle S."/>
        </authorList>
    </citation>
    <scope>NUCLEOTIDE SEQUENCE [LARGE SCALE GENOMIC DNA]</scope>
    <source>
        <strain evidence="8 9">NCTC5664</strain>
    </source>
</reference>
<name>A0A380E574_STAAU</name>
<evidence type="ECO:0000256" key="6">
    <source>
        <dbReference type="ARBA" id="ARBA00023146"/>
    </source>
</evidence>
<sequence length="86" mass="9886">MLVNNRDWLGQISLISFLRDYGKHVGVNYMLGKDSIQSRLEHGISYTEFTYTILQAIDFGHLNRELNCKIQVGGSDQWVISRVVLN</sequence>
<dbReference type="InterPro" id="IPR002305">
    <property type="entry name" value="aa-tRNA-synth_Ic"/>
</dbReference>
<keyword evidence="6 8" id="KW-0030">Aminoacyl-tRNA synthetase</keyword>
<dbReference type="Gene3D" id="3.40.50.620">
    <property type="entry name" value="HUPs"/>
    <property type="match status" value="1"/>
</dbReference>
<organism evidence="8 9">
    <name type="scientific">Staphylococcus aureus</name>
    <dbReference type="NCBI Taxonomy" id="1280"/>
    <lineage>
        <taxon>Bacteria</taxon>
        <taxon>Bacillati</taxon>
        <taxon>Bacillota</taxon>
        <taxon>Bacilli</taxon>
        <taxon>Bacillales</taxon>
        <taxon>Staphylococcaceae</taxon>
        <taxon>Staphylococcus</taxon>
    </lineage>
</organism>